<evidence type="ECO:0000256" key="2">
    <source>
        <dbReference type="ARBA" id="ARBA00022630"/>
    </source>
</evidence>
<dbReference type="Pfam" id="PF00175">
    <property type="entry name" value="NAD_binding_1"/>
    <property type="match status" value="1"/>
</dbReference>
<comment type="cofactor">
    <cofactor evidence="1 5">
        <name>FAD</name>
        <dbReference type="ChEBI" id="CHEBI:57692"/>
    </cofactor>
</comment>
<feature type="binding site" evidence="5">
    <location>
        <position position="2"/>
    </location>
    <ligand>
        <name>FAD</name>
        <dbReference type="ChEBI" id="CHEBI:57692"/>
    </ligand>
</feature>
<evidence type="ECO:0000313" key="7">
    <source>
        <dbReference type="EMBL" id="KAK3280151.1"/>
    </source>
</evidence>
<comment type="caution">
    <text evidence="7">The sequence shown here is derived from an EMBL/GenBank/DDBJ whole genome shotgun (WGS) entry which is preliminary data.</text>
</comment>
<evidence type="ECO:0000313" key="8">
    <source>
        <dbReference type="Proteomes" id="UP001190700"/>
    </source>
</evidence>
<dbReference type="AlphaFoldDB" id="A0AAE0GL93"/>
<evidence type="ECO:0000256" key="1">
    <source>
        <dbReference type="ARBA" id="ARBA00001974"/>
    </source>
</evidence>
<evidence type="ECO:0000256" key="4">
    <source>
        <dbReference type="ARBA" id="ARBA00023002"/>
    </source>
</evidence>
<dbReference type="PANTHER" id="PTHR19370:SF185">
    <property type="entry name" value="NADH-CYTOCHROME B5 REDUCTASE"/>
    <property type="match status" value="1"/>
</dbReference>
<dbReference type="InterPro" id="IPR001433">
    <property type="entry name" value="OxRdtase_FAD/NAD-bd"/>
</dbReference>
<gene>
    <name evidence="7" type="ORF">CYMTET_12001</name>
</gene>
<keyword evidence="3 5" id="KW-0274">FAD</keyword>
<dbReference type="GO" id="GO:0071949">
    <property type="term" value="F:FAD binding"/>
    <property type="evidence" value="ECO:0007669"/>
    <property type="project" value="TreeGrafter"/>
</dbReference>
<keyword evidence="4" id="KW-0560">Oxidoreductase</keyword>
<keyword evidence="8" id="KW-1185">Reference proteome</keyword>
<reference evidence="7 8" key="1">
    <citation type="journal article" date="2015" name="Genome Biol. Evol.">
        <title>Comparative Genomics of a Bacterivorous Green Alga Reveals Evolutionary Causalities and Consequences of Phago-Mixotrophic Mode of Nutrition.</title>
        <authorList>
            <person name="Burns J.A."/>
            <person name="Paasch A."/>
            <person name="Narechania A."/>
            <person name="Kim E."/>
        </authorList>
    </citation>
    <scope>NUCLEOTIDE SEQUENCE [LARGE SCALE GENOMIC DNA]</scope>
    <source>
        <strain evidence="7 8">PLY_AMNH</strain>
    </source>
</reference>
<feature type="binding site" evidence="5">
    <location>
        <position position="65"/>
    </location>
    <ligand>
        <name>FAD</name>
        <dbReference type="ChEBI" id="CHEBI:57692"/>
    </ligand>
</feature>
<name>A0AAE0GL93_9CHLO</name>
<dbReference type="GO" id="GO:0016491">
    <property type="term" value="F:oxidoreductase activity"/>
    <property type="evidence" value="ECO:0007669"/>
    <property type="project" value="UniProtKB-KW"/>
</dbReference>
<dbReference type="Proteomes" id="UP001190700">
    <property type="component" value="Unassembled WGS sequence"/>
</dbReference>
<protein>
    <recommendedName>
        <fullName evidence="6">Oxidoreductase FAD/NAD(P)-binding domain-containing protein</fullName>
    </recommendedName>
</protein>
<organism evidence="7 8">
    <name type="scientific">Cymbomonas tetramitiformis</name>
    <dbReference type="NCBI Taxonomy" id="36881"/>
    <lineage>
        <taxon>Eukaryota</taxon>
        <taxon>Viridiplantae</taxon>
        <taxon>Chlorophyta</taxon>
        <taxon>Pyramimonadophyceae</taxon>
        <taxon>Pyramimonadales</taxon>
        <taxon>Pyramimonadaceae</taxon>
        <taxon>Cymbomonas</taxon>
    </lineage>
</organism>
<evidence type="ECO:0000256" key="5">
    <source>
        <dbReference type="PIRSR" id="PIRSR601834-1"/>
    </source>
</evidence>
<sequence length="109" mass="11873">MSQYMEGLKLGDTMDFRGPTGMIEYKAGAGNGRGALGLAGHWVANKFDIRKFNKLGMIAGGTGITPMLQVMRAIKKDWLKDPTRKLLVHCCYPLTSPLKVLKNGFLSGA</sequence>
<evidence type="ECO:0000256" key="3">
    <source>
        <dbReference type="ARBA" id="ARBA00022827"/>
    </source>
</evidence>
<keyword evidence="2 5" id="KW-0285">Flavoprotein</keyword>
<accession>A0AAE0GL93</accession>
<dbReference type="PANTHER" id="PTHR19370">
    <property type="entry name" value="NADH-CYTOCHROME B5 REDUCTASE"/>
    <property type="match status" value="1"/>
</dbReference>
<dbReference type="InterPro" id="IPR039261">
    <property type="entry name" value="FNR_nucleotide-bd"/>
</dbReference>
<dbReference type="Gene3D" id="3.40.50.80">
    <property type="entry name" value="Nucleotide-binding domain of ferredoxin-NADP reductase (FNR) module"/>
    <property type="match status" value="1"/>
</dbReference>
<feature type="binding site" evidence="5">
    <location>
        <position position="1"/>
    </location>
    <ligand>
        <name>FAD</name>
        <dbReference type="ChEBI" id="CHEBI:57692"/>
    </ligand>
</feature>
<dbReference type="SUPFAM" id="SSF52343">
    <property type="entry name" value="Ferredoxin reductase-like, C-terminal NADP-linked domain"/>
    <property type="match status" value="1"/>
</dbReference>
<feature type="domain" description="Oxidoreductase FAD/NAD(P)-binding" evidence="6">
    <location>
        <begin position="57"/>
        <end position="91"/>
    </location>
</feature>
<dbReference type="EMBL" id="LGRX02004511">
    <property type="protein sequence ID" value="KAK3280151.1"/>
    <property type="molecule type" value="Genomic_DNA"/>
</dbReference>
<evidence type="ECO:0000259" key="6">
    <source>
        <dbReference type="Pfam" id="PF00175"/>
    </source>
</evidence>
<dbReference type="InterPro" id="IPR001834">
    <property type="entry name" value="CBR-like"/>
</dbReference>
<proteinExistence type="predicted"/>